<feature type="transmembrane region" description="Helical" evidence="7">
    <location>
        <begin position="514"/>
        <end position="533"/>
    </location>
</feature>
<dbReference type="Pfam" id="PF03600">
    <property type="entry name" value="CitMHS"/>
    <property type="match status" value="1"/>
</dbReference>
<evidence type="ECO:0000256" key="1">
    <source>
        <dbReference type="ARBA" id="ARBA00004141"/>
    </source>
</evidence>
<comment type="caution">
    <text evidence="9">The sequence shown here is derived from an EMBL/GenBank/DDBJ whole genome shotgun (WGS) entry which is preliminary data.</text>
</comment>
<proteinExistence type="predicted"/>
<dbReference type="EMBL" id="LCYG01000020">
    <property type="protein sequence ID" value="KLK93397.1"/>
    <property type="molecule type" value="Genomic_DNA"/>
</dbReference>
<dbReference type="STRING" id="1225564.AA309_08670"/>
<dbReference type="AlphaFoldDB" id="A0A0H1RL99"/>
<keyword evidence="6 7" id="KW-0472">Membrane</keyword>
<feature type="transmembrane region" description="Helical" evidence="7">
    <location>
        <begin position="53"/>
        <end position="72"/>
    </location>
</feature>
<dbReference type="InterPro" id="IPR006037">
    <property type="entry name" value="RCK_C"/>
</dbReference>
<evidence type="ECO:0000259" key="8">
    <source>
        <dbReference type="PROSITE" id="PS51202"/>
    </source>
</evidence>
<feature type="transmembrane region" description="Helical" evidence="7">
    <location>
        <begin position="385"/>
        <end position="418"/>
    </location>
</feature>
<keyword evidence="3 7" id="KW-0812">Transmembrane</keyword>
<reference evidence="9 10" key="1">
    <citation type="submission" date="2015-05" db="EMBL/GenBank/DDBJ databases">
        <title>Draft genome sequence of Microvirga vignae strain BR3299, a novel nitrogen fixing bacteria isolated from Brazil semi-aired region.</title>
        <authorList>
            <person name="Zilli J.E."/>
            <person name="Passos S.R."/>
            <person name="Leite J."/>
            <person name="Baldani J.I."/>
            <person name="Xavier G.R."/>
            <person name="Rumjaneck N.G."/>
            <person name="Simoes-Araujo J.L."/>
        </authorList>
    </citation>
    <scope>NUCLEOTIDE SEQUENCE [LARGE SCALE GENOMIC DNA]</scope>
    <source>
        <strain evidence="9 10">BR3299</strain>
    </source>
</reference>
<gene>
    <name evidence="9" type="ORF">AA309_08670</name>
</gene>
<keyword evidence="2" id="KW-0813">Transport</keyword>
<organism evidence="9 10">
    <name type="scientific">Microvirga vignae</name>
    <dbReference type="NCBI Taxonomy" id="1225564"/>
    <lineage>
        <taxon>Bacteria</taxon>
        <taxon>Pseudomonadati</taxon>
        <taxon>Pseudomonadota</taxon>
        <taxon>Alphaproteobacteria</taxon>
        <taxon>Hyphomicrobiales</taxon>
        <taxon>Methylobacteriaceae</taxon>
        <taxon>Microvirga</taxon>
    </lineage>
</organism>
<feature type="domain" description="RCK C-terminal" evidence="8">
    <location>
        <begin position="194"/>
        <end position="279"/>
    </location>
</feature>
<feature type="transmembrane region" description="Helical" evidence="7">
    <location>
        <begin position="93"/>
        <end position="114"/>
    </location>
</feature>
<keyword evidence="5 7" id="KW-1133">Transmembrane helix</keyword>
<dbReference type="PANTHER" id="PTHR43652:SF2">
    <property type="entry name" value="BASIC AMINO ACID ANTIPORTER YFCC-RELATED"/>
    <property type="match status" value="1"/>
</dbReference>
<comment type="subcellular location">
    <subcellularLocation>
        <location evidence="1">Membrane</location>
        <topology evidence="1">Multi-pass membrane protein</topology>
    </subcellularLocation>
</comment>
<protein>
    <recommendedName>
        <fullName evidence="8">RCK C-terminal domain-containing protein</fullName>
    </recommendedName>
</protein>
<dbReference type="SUPFAM" id="SSF116726">
    <property type="entry name" value="TrkA C-terminal domain-like"/>
    <property type="match status" value="2"/>
</dbReference>
<dbReference type="GO" id="GO:0005886">
    <property type="term" value="C:plasma membrane"/>
    <property type="evidence" value="ECO:0007669"/>
    <property type="project" value="TreeGrafter"/>
</dbReference>
<evidence type="ECO:0000256" key="2">
    <source>
        <dbReference type="ARBA" id="ARBA00022448"/>
    </source>
</evidence>
<evidence type="ECO:0000256" key="3">
    <source>
        <dbReference type="ARBA" id="ARBA00022692"/>
    </source>
</evidence>
<dbReference type="InterPro" id="IPR004680">
    <property type="entry name" value="Cit_transptr-like_dom"/>
</dbReference>
<feature type="transmembrane region" description="Helical" evidence="7">
    <location>
        <begin position="430"/>
        <end position="453"/>
    </location>
</feature>
<keyword evidence="10" id="KW-1185">Reference proteome</keyword>
<dbReference type="GO" id="GO:0008324">
    <property type="term" value="F:monoatomic cation transmembrane transporter activity"/>
    <property type="evidence" value="ECO:0007669"/>
    <property type="project" value="InterPro"/>
</dbReference>
<sequence>MNWIDIALVGFLVVCLASSRLSPMYGFLIFITAVALLERLPFDTVLGLLADPSLIAVICLVLFSNVLSRIGWIRRLLFSHRTKAGVRTTLGRFLGVTSLVSSVVPNTAVVGAFMGSAANHPRHAPHTLLMPLSYGALAAGMLTPFGTSANLIVVGQAAREGISLGVDSFFLPGLASVILVVAVLVVAAPVLLRKGAQRLAGEQEFFHVEARVPPGSQLIGRSVIENHLRNLGRFFLAEVMRGDRVLSPVEPTEVLLEGDILVFVGDVRYIVELESIDGLEMMPKAAGRPHENILHAIVAAHSSLIGQTLKEAQFRSRFDASVFAIRRGNARLSGKLGDIRLEAGDLLVLAAGYDFAARDDIRGQLHVVETSYAGPTNLPPKSAALVSAGFGVFLILAFTEAVPFALATLLLLFFALAGKWLSERDVKRTFPFELVVMLWGSLVLGTLIAHSGLGTTAAKLLLDTAPGAGPVAAIVMVFALTWVLTEILSNVSAALAALPVALEIARLIGAPPDAFALTVAFGASASFLVPFGYQTHLMVMTAGGYTFADFLRVGSLTLLAYTIGSLTMITFLYF</sequence>
<dbReference type="Gene3D" id="3.30.70.1450">
    <property type="entry name" value="Regulator of K+ conductance, C-terminal domain"/>
    <property type="match status" value="2"/>
</dbReference>
<keyword evidence="4" id="KW-0677">Repeat</keyword>
<accession>A0A0H1RL99</accession>
<evidence type="ECO:0000256" key="4">
    <source>
        <dbReference type="ARBA" id="ARBA00022737"/>
    </source>
</evidence>
<feature type="transmembrane region" description="Helical" evidence="7">
    <location>
        <begin position="169"/>
        <end position="192"/>
    </location>
</feature>
<evidence type="ECO:0000313" key="9">
    <source>
        <dbReference type="EMBL" id="KLK93397.1"/>
    </source>
</evidence>
<dbReference type="RefSeq" id="WP_047188600.1">
    <property type="nucleotide sequence ID" value="NZ_LCYG01000020.1"/>
</dbReference>
<evidence type="ECO:0000256" key="7">
    <source>
        <dbReference type="SAM" id="Phobius"/>
    </source>
</evidence>
<dbReference type="PATRIC" id="fig|1225564.3.peg.2343"/>
<dbReference type="InterPro" id="IPR036721">
    <property type="entry name" value="RCK_C_sf"/>
</dbReference>
<evidence type="ECO:0000313" key="10">
    <source>
        <dbReference type="Proteomes" id="UP000035489"/>
    </source>
</evidence>
<feature type="transmembrane region" description="Helical" evidence="7">
    <location>
        <begin position="134"/>
        <end position="157"/>
    </location>
</feature>
<dbReference type="PROSITE" id="PS51202">
    <property type="entry name" value="RCK_C"/>
    <property type="match status" value="2"/>
</dbReference>
<evidence type="ECO:0000256" key="6">
    <source>
        <dbReference type="ARBA" id="ARBA00023136"/>
    </source>
</evidence>
<feature type="transmembrane region" description="Helical" evidence="7">
    <location>
        <begin position="553"/>
        <end position="573"/>
    </location>
</feature>
<dbReference type="Proteomes" id="UP000035489">
    <property type="component" value="Unassembled WGS sequence"/>
</dbReference>
<feature type="transmembrane region" description="Helical" evidence="7">
    <location>
        <begin position="473"/>
        <end position="502"/>
    </location>
</feature>
<feature type="domain" description="RCK C-terminal" evidence="8">
    <location>
        <begin position="280"/>
        <end position="366"/>
    </location>
</feature>
<dbReference type="Pfam" id="PF02080">
    <property type="entry name" value="TrkA_C"/>
    <property type="match status" value="2"/>
</dbReference>
<dbReference type="PANTHER" id="PTHR43652">
    <property type="entry name" value="BASIC AMINO ACID ANTIPORTER YFCC-RELATED"/>
    <property type="match status" value="1"/>
</dbReference>
<evidence type="ECO:0000256" key="5">
    <source>
        <dbReference type="ARBA" id="ARBA00022989"/>
    </source>
</evidence>
<name>A0A0H1RL99_9HYPH</name>
<dbReference type="GO" id="GO:0006813">
    <property type="term" value="P:potassium ion transport"/>
    <property type="evidence" value="ECO:0007669"/>
    <property type="project" value="InterPro"/>
</dbReference>
<dbReference type="InterPro" id="IPR051679">
    <property type="entry name" value="DASS-Related_Transporters"/>
</dbReference>